<protein>
    <submittedName>
        <fullName evidence="1">Uncharacterized protein</fullName>
    </submittedName>
</protein>
<reference evidence="1" key="1">
    <citation type="journal article" date="2019" name="bioRxiv">
        <title>The Genome of the Zebra Mussel, Dreissena polymorpha: A Resource for Invasive Species Research.</title>
        <authorList>
            <person name="McCartney M.A."/>
            <person name="Auch B."/>
            <person name="Kono T."/>
            <person name="Mallez S."/>
            <person name="Zhang Y."/>
            <person name="Obille A."/>
            <person name="Becker A."/>
            <person name="Abrahante J.E."/>
            <person name="Garbe J."/>
            <person name="Badalamenti J.P."/>
            <person name="Herman A."/>
            <person name="Mangelson H."/>
            <person name="Liachko I."/>
            <person name="Sullivan S."/>
            <person name="Sone E.D."/>
            <person name="Koren S."/>
            <person name="Silverstein K.A.T."/>
            <person name="Beckman K.B."/>
            <person name="Gohl D.M."/>
        </authorList>
    </citation>
    <scope>NUCLEOTIDE SEQUENCE</scope>
    <source>
        <strain evidence="1">Duluth1</strain>
        <tissue evidence="1">Whole animal</tissue>
    </source>
</reference>
<dbReference type="AlphaFoldDB" id="A0A9D4IPI7"/>
<proteinExistence type="predicted"/>
<reference evidence="1" key="2">
    <citation type="submission" date="2020-11" db="EMBL/GenBank/DDBJ databases">
        <authorList>
            <person name="McCartney M.A."/>
            <person name="Auch B."/>
            <person name="Kono T."/>
            <person name="Mallez S."/>
            <person name="Becker A."/>
            <person name="Gohl D.M."/>
            <person name="Silverstein K.A.T."/>
            <person name="Koren S."/>
            <person name="Bechman K.B."/>
            <person name="Herman A."/>
            <person name="Abrahante J.E."/>
            <person name="Garbe J."/>
        </authorList>
    </citation>
    <scope>NUCLEOTIDE SEQUENCE</scope>
    <source>
        <strain evidence="1">Duluth1</strain>
        <tissue evidence="1">Whole animal</tissue>
    </source>
</reference>
<comment type="caution">
    <text evidence="1">The sequence shown here is derived from an EMBL/GenBank/DDBJ whole genome shotgun (WGS) entry which is preliminary data.</text>
</comment>
<name>A0A9D4IPI7_DREPO</name>
<evidence type="ECO:0000313" key="2">
    <source>
        <dbReference type="Proteomes" id="UP000828390"/>
    </source>
</evidence>
<keyword evidence="2" id="KW-1185">Reference proteome</keyword>
<evidence type="ECO:0000313" key="1">
    <source>
        <dbReference type="EMBL" id="KAH3779133.1"/>
    </source>
</evidence>
<gene>
    <name evidence="1" type="ORF">DPMN_180612</name>
</gene>
<accession>A0A9D4IPI7</accession>
<dbReference type="Proteomes" id="UP000828390">
    <property type="component" value="Unassembled WGS sequence"/>
</dbReference>
<sequence length="195" mass="21863">MENLPAHVRERFLAGEHVMRHHAGLWNGIWSDMFIETTFMRYGNGPGGIISITHNESALKRWAPSLHICSQLIQDIKCTRKIEEESAHVSTHAEDSSARMKADSADRQNIQKKLDTCIDPMNHAEHSTGVLNIVSGRIDHACVNVDDALAIGMEQMIAFENTWPEGFHSKLSNKVVTMAINKKVVTCEAQCMTRI</sequence>
<organism evidence="1 2">
    <name type="scientific">Dreissena polymorpha</name>
    <name type="common">Zebra mussel</name>
    <name type="synonym">Mytilus polymorpha</name>
    <dbReference type="NCBI Taxonomy" id="45954"/>
    <lineage>
        <taxon>Eukaryota</taxon>
        <taxon>Metazoa</taxon>
        <taxon>Spiralia</taxon>
        <taxon>Lophotrochozoa</taxon>
        <taxon>Mollusca</taxon>
        <taxon>Bivalvia</taxon>
        <taxon>Autobranchia</taxon>
        <taxon>Heteroconchia</taxon>
        <taxon>Euheterodonta</taxon>
        <taxon>Imparidentia</taxon>
        <taxon>Neoheterodontei</taxon>
        <taxon>Myida</taxon>
        <taxon>Dreissenoidea</taxon>
        <taxon>Dreissenidae</taxon>
        <taxon>Dreissena</taxon>
    </lineage>
</organism>
<dbReference type="EMBL" id="JAIWYP010000009">
    <property type="protein sequence ID" value="KAH3779133.1"/>
    <property type="molecule type" value="Genomic_DNA"/>
</dbReference>